<evidence type="ECO:0000313" key="3">
    <source>
        <dbReference type="Proteomes" id="UP000325315"/>
    </source>
</evidence>
<keyword evidence="3" id="KW-1185">Reference proteome</keyword>
<name>A0A5B6UXK3_9ROSI</name>
<accession>A0A5B6UXK3</accession>
<keyword evidence="2" id="KW-0548">Nucleotidyltransferase</keyword>
<dbReference type="EMBL" id="SMMG02000009">
    <property type="protein sequence ID" value="KAA3461446.1"/>
    <property type="molecule type" value="Genomic_DNA"/>
</dbReference>
<dbReference type="GO" id="GO:0003964">
    <property type="term" value="F:RNA-directed DNA polymerase activity"/>
    <property type="evidence" value="ECO:0007669"/>
    <property type="project" value="UniProtKB-KW"/>
</dbReference>
<dbReference type="Proteomes" id="UP000325315">
    <property type="component" value="Unassembled WGS sequence"/>
</dbReference>
<dbReference type="CDD" id="cd01650">
    <property type="entry name" value="RT_nLTR_like"/>
    <property type="match status" value="1"/>
</dbReference>
<dbReference type="SUPFAM" id="SSF56672">
    <property type="entry name" value="DNA/RNA polymerases"/>
    <property type="match status" value="1"/>
</dbReference>
<sequence>MATDRRRRNMVEELVDNEGIEPCITQLMNKDLEKDFTYEEVCYTLKGMSPLKASEEDGLGAIFYQRFWHIVGKYVADFCIETLRGLHNMDDINITRIVLIPNVSSPRYMTQFKPISLCNILYKIISKMLANRLQKILHLCIDEAQSAFVRGRLITDNIIVAYKLLHSMKRKRVGSNGSFALKLDMSKAYDRVEWGFVQAILQRMGFLDRWVENVMRCVSSVSYSMVMNGEVGNLFFPSKGLRQGDPISPYLYGPQITHLFFADDSLIFEDVIVFGASVIKETLEVYAQYSGQEINFDNSDIFFSSNVEQNKREEVCRVLGVDWSNNLEKYFGLPSMVGRNKRRAFKELKEKLTRRLSSWSSRLLSMGGKEVLIRAVLQAILLYTMNFFLLPSSVCKDLEAVIARFWWKKKDGRKGLVCVERVVCAKGRGWDGVP</sequence>
<dbReference type="InterPro" id="IPR052343">
    <property type="entry name" value="Retrotransposon-Effector_Assoc"/>
</dbReference>
<evidence type="ECO:0000259" key="1">
    <source>
        <dbReference type="Pfam" id="PF00078"/>
    </source>
</evidence>
<feature type="domain" description="Reverse transcriptase" evidence="1">
    <location>
        <begin position="109"/>
        <end position="258"/>
    </location>
</feature>
<dbReference type="Pfam" id="PF00078">
    <property type="entry name" value="RVT_1"/>
    <property type="match status" value="1"/>
</dbReference>
<dbReference type="InterPro" id="IPR000477">
    <property type="entry name" value="RT_dom"/>
</dbReference>
<comment type="caution">
    <text evidence="2">The sequence shown here is derived from an EMBL/GenBank/DDBJ whole genome shotgun (WGS) entry which is preliminary data.</text>
</comment>
<proteinExistence type="predicted"/>
<dbReference type="OrthoDB" id="1732656at2759"/>
<protein>
    <submittedName>
        <fullName evidence="2">Reverse transcriptase</fullName>
    </submittedName>
</protein>
<dbReference type="AlphaFoldDB" id="A0A5B6UXK3"/>
<keyword evidence="2" id="KW-0808">Transferase</keyword>
<gene>
    <name evidence="2" type="ORF">EPI10_028017</name>
</gene>
<dbReference type="PANTHER" id="PTHR46890">
    <property type="entry name" value="NON-LTR RETROLELEMENT REVERSE TRANSCRIPTASE-LIKE PROTEIN-RELATED"/>
    <property type="match status" value="1"/>
</dbReference>
<evidence type="ECO:0000313" key="2">
    <source>
        <dbReference type="EMBL" id="KAA3461446.1"/>
    </source>
</evidence>
<reference evidence="3" key="1">
    <citation type="journal article" date="2019" name="Plant Biotechnol. J.">
        <title>Genome sequencing of the Australian wild diploid species Gossypium australe highlights disease resistance and delayed gland morphogenesis.</title>
        <authorList>
            <person name="Cai Y."/>
            <person name="Cai X."/>
            <person name="Wang Q."/>
            <person name="Wang P."/>
            <person name="Zhang Y."/>
            <person name="Cai C."/>
            <person name="Xu Y."/>
            <person name="Wang K."/>
            <person name="Zhou Z."/>
            <person name="Wang C."/>
            <person name="Geng S."/>
            <person name="Li B."/>
            <person name="Dong Q."/>
            <person name="Hou Y."/>
            <person name="Wang H."/>
            <person name="Ai P."/>
            <person name="Liu Z."/>
            <person name="Yi F."/>
            <person name="Sun M."/>
            <person name="An G."/>
            <person name="Cheng J."/>
            <person name="Zhang Y."/>
            <person name="Shi Q."/>
            <person name="Xie Y."/>
            <person name="Shi X."/>
            <person name="Chang Y."/>
            <person name="Huang F."/>
            <person name="Chen Y."/>
            <person name="Hong S."/>
            <person name="Mi L."/>
            <person name="Sun Q."/>
            <person name="Zhang L."/>
            <person name="Zhou B."/>
            <person name="Peng R."/>
            <person name="Zhang X."/>
            <person name="Liu F."/>
        </authorList>
    </citation>
    <scope>NUCLEOTIDE SEQUENCE [LARGE SCALE GENOMIC DNA]</scope>
    <source>
        <strain evidence="3">cv. PA1801</strain>
    </source>
</reference>
<organism evidence="2 3">
    <name type="scientific">Gossypium australe</name>
    <dbReference type="NCBI Taxonomy" id="47621"/>
    <lineage>
        <taxon>Eukaryota</taxon>
        <taxon>Viridiplantae</taxon>
        <taxon>Streptophyta</taxon>
        <taxon>Embryophyta</taxon>
        <taxon>Tracheophyta</taxon>
        <taxon>Spermatophyta</taxon>
        <taxon>Magnoliopsida</taxon>
        <taxon>eudicotyledons</taxon>
        <taxon>Gunneridae</taxon>
        <taxon>Pentapetalae</taxon>
        <taxon>rosids</taxon>
        <taxon>malvids</taxon>
        <taxon>Malvales</taxon>
        <taxon>Malvaceae</taxon>
        <taxon>Malvoideae</taxon>
        <taxon>Gossypium</taxon>
    </lineage>
</organism>
<dbReference type="PANTHER" id="PTHR46890:SF48">
    <property type="entry name" value="RNA-DIRECTED DNA POLYMERASE"/>
    <property type="match status" value="1"/>
</dbReference>
<keyword evidence="2" id="KW-0695">RNA-directed DNA polymerase</keyword>
<dbReference type="InterPro" id="IPR043502">
    <property type="entry name" value="DNA/RNA_pol_sf"/>
</dbReference>